<dbReference type="Proteomes" id="UP001165383">
    <property type="component" value="Unassembled WGS sequence"/>
</dbReference>
<evidence type="ECO:0008006" key="4">
    <source>
        <dbReference type="Google" id="ProtNLM"/>
    </source>
</evidence>
<dbReference type="EMBL" id="JAMGBB010000001">
    <property type="protein sequence ID" value="MCL6740611.1"/>
    <property type="molecule type" value="Genomic_DNA"/>
</dbReference>
<evidence type="ECO:0000256" key="1">
    <source>
        <dbReference type="SAM" id="Phobius"/>
    </source>
</evidence>
<evidence type="ECO:0000313" key="3">
    <source>
        <dbReference type="Proteomes" id="UP001165383"/>
    </source>
</evidence>
<protein>
    <recommendedName>
        <fullName evidence="4">Lysine transporter LysE</fullName>
    </recommendedName>
</protein>
<keyword evidence="1" id="KW-0812">Transmembrane</keyword>
<feature type="transmembrane region" description="Helical" evidence="1">
    <location>
        <begin position="164"/>
        <end position="184"/>
    </location>
</feature>
<keyword evidence="1" id="KW-0472">Membrane</keyword>
<gene>
    <name evidence="2" type="ORF">LZ518_05625</name>
</gene>
<feature type="transmembrane region" description="Helical" evidence="1">
    <location>
        <begin position="71"/>
        <end position="92"/>
    </location>
</feature>
<comment type="caution">
    <text evidence="2">The sequence shown here is derived from an EMBL/GenBank/DDBJ whole genome shotgun (WGS) entry which is preliminary data.</text>
</comment>
<organism evidence="2 3">
    <name type="scientific">Sphingomonas brevis</name>
    <dbReference type="NCBI Taxonomy" id="2908206"/>
    <lineage>
        <taxon>Bacteria</taxon>
        <taxon>Pseudomonadati</taxon>
        <taxon>Pseudomonadota</taxon>
        <taxon>Alphaproteobacteria</taxon>
        <taxon>Sphingomonadales</taxon>
        <taxon>Sphingomonadaceae</taxon>
        <taxon>Sphingomonas</taxon>
    </lineage>
</organism>
<feature type="transmembrane region" description="Helical" evidence="1">
    <location>
        <begin position="36"/>
        <end position="59"/>
    </location>
</feature>
<keyword evidence="1" id="KW-1133">Transmembrane helix</keyword>
<sequence length="188" mass="20714">MTSFELVFSLFGLLLGLALAEVLGGFGTAVQLRRKIHIGWLTPLLGALVALDITSFWMIAWGMRELVPAHYVTLMGGLLIIGLYYLIARITFPHDFDDWPDLDAYYFEHRKWVLGGAMTCNLIAMVALVALGAEPLQGALTRWSMLVFIPAVIAAMFVKNKRANVALLAVLVVQYPLVPTLNLIGVRG</sequence>
<evidence type="ECO:0000313" key="2">
    <source>
        <dbReference type="EMBL" id="MCL6740611.1"/>
    </source>
</evidence>
<reference evidence="2" key="1">
    <citation type="submission" date="2022-05" db="EMBL/GenBank/DDBJ databases">
        <authorList>
            <person name="Jo J.-H."/>
            <person name="Im W.-T."/>
        </authorList>
    </citation>
    <scope>NUCLEOTIDE SEQUENCE</scope>
    <source>
        <strain evidence="2">RB56-2</strain>
    </source>
</reference>
<accession>A0ABT0S891</accession>
<dbReference type="RefSeq" id="WP_249915035.1">
    <property type="nucleotide sequence ID" value="NZ_JAMGBB010000001.1"/>
</dbReference>
<name>A0ABT0S891_9SPHN</name>
<feature type="transmembrane region" description="Helical" evidence="1">
    <location>
        <begin position="112"/>
        <end position="133"/>
    </location>
</feature>
<feature type="transmembrane region" description="Helical" evidence="1">
    <location>
        <begin position="140"/>
        <end position="158"/>
    </location>
</feature>
<keyword evidence="3" id="KW-1185">Reference proteome</keyword>
<proteinExistence type="predicted"/>